<dbReference type="EMBL" id="CP042469">
    <property type="protein sequence ID" value="QOX63643.1"/>
    <property type="molecule type" value="Genomic_DNA"/>
</dbReference>
<evidence type="ECO:0000313" key="2">
    <source>
        <dbReference type="Proteomes" id="UP000594014"/>
    </source>
</evidence>
<reference evidence="1" key="1">
    <citation type="submission" date="2019-08" db="EMBL/GenBank/DDBJ databases">
        <title>Genome sequence of Clostridiales bacterium MT110.</title>
        <authorList>
            <person name="Cao J."/>
        </authorList>
    </citation>
    <scope>NUCLEOTIDE SEQUENCE</scope>
    <source>
        <strain evidence="1">MT110</strain>
    </source>
</reference>
<organism evidence="1 2">
    <name type="scientific">Anoxybacterium hadale</name>
    <dbReference type="NCBI Taxonomy" id="3408580"/>
    <lineage>
        <taxon>Bacteria</taxon>
        <taxon>Bacillati</taxon>
        <taxon>Bacillota</taxon>
        <taxon>Clostridia</taxon>
        <taxon>Peptostreptococcales</taxon>
        <taxon>Anaerovoracaceae</taxon>
        <taxon>Anoxybacterium</taxon>
    </lineage>
</organism>
<proteinExistence type="predicted"/>
<name>A0ACD1ABE1_9FIRM</name>
<gene>
    <name evidence="1" type="ORF">FRZ06_09910</name>
</gene>
<dbReference type="Proteomes" id="UP000594014">
    <property type="component" value="Chromosome"/>
</dbReference>
<evidence type="ECO:0000313" key="1">
    <source>
        <dbReference type="EMBL" id="QOX63643.1"/>
    </source>
</evidence>
<accession>A0ACD1ABE1</accession>
<keyword evidence="2" id="KW-1185">Reference proteome</keyword>
<sequence length="56" mass="6297">MKLPLRQSAVIERMKSEIASQYGVKSFEDIDRGIVSSRSNGDITRTLVELAEKTKN</sequence>
<protein>
    <submittedName>
        <fullName evidence="1">Small, acid-soluble spore protein, alpha/beta type</fullName>
    </submittedName>
</protein>